<evidence type="ECO:0000313" key="2">
    <source>
        <dbReference type="EMBL" id="SCC69144.1"/>
    </source>
</evidence>
<dbReference type="Gene3D" id="3.40.50.1380">
    <property type="entry name" value="Methylglyoxal synthase-like domain"/>
    <property type="match status" value="1"/>
</dbReference>
<gene>
    <name evidence="2" type="ORF">BC10311_06269</name>
    <name evidence="1" type="ORF">COM27_05390</name>
</gene>
<dbReference type="InterPro" id="IPR036914">
    <property type="entry name" value="MGS-like_dom_sf"/>
</dbReference>
<dbReference type="EMBL" id="NVIY01000009">
    <property type="protein sequence ID" value="PGD38388.1"/>
    <property type="molecule type" value="Genomic_DNA"/>
</dbReference>
<evidence type="ECO:0000313" key="4">
    <source>
        <dbReference type="Proteomes" id="UP000223472"/>
    </source>
</evidence>
<reference evidence="1 4" key="2">
    <citation type="submission" date="2017-09" db="EMBL/GenBank/DDBJ databases">
        <title>Large-scale bioinformatics analysis of Bacillus genomes uncovers conserved roles of natural products in bacterial physiology.</title>
        <authorList>
            <consortium name="Agbiome Team Llc"/>
            <person name="Bleich R.M."/>
            <person name="Grubbs K.J."/>
            <person name="Santa Maria K.C."/>
            <person name="Allen S.E."/>
            <person name="Farag S."/>
            <person name="Shank E.A."/>
            <person name="Bowers A."/>
        </authorList>
    </citation>
    <scope>NUCLEOTIDE SEQUENCE [LARGE SCALE GENOMIC DNA]</scope>
    <source>
        <strain evidence="1 4">AFS065610</strain>
    </source>
</reference>
<dbReference type="RefSeq" id="WP_048562796.1">
    <property type="nucleotide sequence ID" value="NZ_FMBG01000025.1"/>
</dbReference>
<dbReference type="SUPFAM" id="SSF52335">
    <property type="entry name" value="Methylglyoxal synthase-like"/>
    <property type="match status" value="1"/>
</dbReference>
<dbReference type="Proteomes" id="UP000223472">
    <property type="component" value="Unassembled WGS sequence"/>
</dbReference>
<comment type="caution">
    <text evidence="1">The sequence shown here is derived from an EMBL/GenBank/DDBJ whole genome shotgun (WGS) entry which is preliminary data.</text>
</comment>
<organism evidence="1 4">
    <name type="scientific">Bacillus wiedmannii</name>
    <dbReference type="NCBI Taxonomy" id="1890302"/>
    <lineage>
        <taxon>Bacteria</taxon>
        <taxon>Bacillati</taxon>
        <taxon>Bacillota</taxon>
        <taxon>Bacilli</taxon>
        <taxon>Bacillales</taxon>
        <taxon>Bacillaceae</taxon>
        <taxon>Bacillus</taxon>
        <taxon>Bacillus cereus group</taxon>
    </lineage>
</organism>
<protein>
    <submittedName>
        <fullName evidence="1">Uncharacterized protein</fullName>
    </submittedName>
</protein>
<dbReference type="Proteomes" id="UP000195728">
    <property type="component" value="Unassembled WGS sequence"/>
</dbReference>
<evidence type="ECO:0000313" key="1">
    <source>
        <dbReference type="EMBL" id="PGD38388.1"/>
    </source>
</evidence>
<evidence type="ECO:0000313" key="3">
    <source>
        <dbReference type="Proteomes" id="UP000195728"/>
    </source>
</evidence>
<proteinExistence type="predicted"/>
<reference evidence="2 3" key="1">
    <citation type="submission" date="2016-08" db="EMBL/GenBank/DDBJ databases">
        <authorList>
            <person name="Loux V."/>
            <person name="Rue O."/>
        </authorList>
    </citation>
    <scope>NUCLEOTIDE SEQUENCE [LARGE SCALE GENOMIC DNA]</scope>
    <source>
        <strain evidence="2 3">WSBC_10311</strain>
    </source>
</reference>
<name>A0A1A9PW34_9BACI</name>
<dbReference type="AlphaFoldDB" id="A0A1A9PW34"/>
<dbReference type="EMBL" id="FMBG01000025">
    <property type="protein sequence ID" value="SCC69144.1"/>
    <property type="molecule type" value="Genomic_DNA"/>
</dbReference>
<accession>A0A1A9PW34</accession>
<sequence length="98" mass="11209">MKDYKELEEIRKLIDVGGPTMCHSARKVFLSTALITSPSDYKEVINELIDYGGRVSLKLRIELAKKVSSVITSYMISVDETMNNIELEDLFKAYEIME</sequence>